<dbReference type="AlphaFoldDB" id="A0A444RBD2"/>
<keyword evidence="1" id="KW-1133">Transmembrane helix</keyword>
<keyword evidence="1" id="KW-0472">Membrane</keyword>
<feature type="transmembrane region" description="Helical" evidence="1">
    <location>
        <begin position="50"/>
        <end position="69"/>
    </location>
</feature>
<evidence type="ECO:0000313" key="2">
    <source>
        <dbReference type="EMBL" id="RXD14061.1"/>
    </source>
</evidence>
<evidence type="ECO:0000256" key="1">
    <source>
        <dbReference type="SAM" id="Phobius"/>
    </source>
</evidence>
<reference evidence="2 3" key="1">
    <citation type="submission" date="2019-01" db="EMBL/GenBank/DDBJ databases">
        <title>Genomic analysis of febrile catheter-associated UTI E. coli isolates.</title>
        <authorList>
            <person name="Potter R."/>
            <person name="Zou Z."/>
            <person name="Henderson J."/>
            <person name="Dantas G."/>
        </authorList>
    </citation>
    <scope>NUCLEOTIDE SEQUENCE [LARGE SCALE GENOMIC DNA]</scope>
    <source>
        <strain evidence="2 3">29_CAASB</strain>
    </source>
</reference>
<dbReference type="Proteomes" id="UP000288730">
    <property type="component" value="Unassembled WGS sequence"/>
</dbReference>
<name>A0A444RBD2_ECOLX</name>
<evidence type="ECO:0000313" key="3">
    <source>
        <dbReference type="Proteomes" id="UP000288730"/>
    </source>
</evidence>
<comment type="caution">
    <text evidence="2">The sequence shown here is derived from an EMBL/GenBank/DDBJ whole genome shotgun (WGS) entry which is preliminary data.</text>
</comment>
<dbReference type="EMBL" id="SCJN01000160">
    <property type="protein sequence ID" value="RXD14061.1"/>
    <property type="molecule type" value="Genomic_DNA"/>
</dbReference>
<organism evidence="2 3">
    <name type="scientific">Escherichia coli</name>
    <dbReference type="NCBI Taxonomy" id="562"/>
    <lineage>
        <taxon>Bacteria</taxon>
        <taxon>Pseudomonadati</taxon>
        <taxon>Pseudomonadota</taxon>
        <taxon>Gammaproteobacteria</taxon>
        <taxon>Enterobacterales</taxon>
        <taxon>Enterobacteriaceae</taxon>
        <taxon>Escherichia</taxon>
    </lineage>
</organism>
<keyword evidence="1" id="KW-0812">Transmembrane</keyword>
<dbReference type="RefSeq" id="WP_064176659.1">
    <property type="nucleotide sequence ID" value="NZ_QFUL01000223.1"/>
</dbReference>
<gene>
    <name evidence="2" type="ORF">EPS76_17815</name>
</gene>
<sequence>MRYVKISLSVATFLLFWYVSSFFTGCSDGWGSSSIGLRGACSYHGGVSKLPIIIIFLGLIASFFVFFLFPDSESATSKKDTFPVVNKESNESIPKIKTNTHNEIKVKRELKIEIENLNDKKFSKIFIYSDGLFIKEFNPENKMKVSTKRINKNKILKISNLLREGKGGAINPILDVEAKGYLVRLFENHAHESKTYFIDRSEKQAFSDIKELINSV</sequence>
<accession>A0A444RBD2</accession>
<proteinExistence type="predicted"/>
<protein>
    <submittedName>
        <fullName evidence="2">Uncharacterized protein</fullName>
    </submittedName>
</protein>
<dbReference type="PROSITE" id="PS51257">
    <property type="entry name" value="PROKAR_LIPOPROTEIN"/>
    <property type="match status" value="1"/>
</dbReference>